<feature type="domain" description="ISXO2-like transposase" evidence="1">
    <location>
        <begin position="2"/>
        <end position="110"/>
    </location>
</feature>
<dbReference type="OMA" id="RINTQTI"/>
<dbReference type="PANTHER" id="PTHR47163">
    <property type="entry name" value="DDE_TNP_IS1595 DOMAIN-CONTAINING PROTEIN"/>
    <property type="match status" value="1"/>
</dbReference>
<dbReference type="InterPro" id="IPR024445">
    <property type="entry name" value="Tnp_ISXO2-like"/>
</dbReference>
<gene>
    <name evidence="2" type="ORF">RF11_03745</name>
</gene>
<proteinExistence type="predicted"/>
<reference evidence="2 3" key="1">
    <citation type="journal article" date="2014" name="Genome Biol. Evol.">
        <title>The genome of the myxosporean Thelohanellus kitauei shows adaptations to nutrient acquisition within its fish host.</title>
        <authorList>
            <person name="Yang Y."/>
            <person name="Xiong J."/>
            <person name="Zhou Z."/>
            <person name="Huo F."/>
            <person name="Miao W."/>
            <person name="Ran C."/>
            <person name="Liu Y."/>
            <person name="Zhang J."/>
            <person name="Feng J."/>
            <person name="Wang M."/>
            <person name="Wang M."/>
            <person name="Wang L."/>
            <person name="Yao B."/>
        </authorList>
    </citation>
    <scope>NUCLEOTIDE SEQUENCE [LARGE SCALE GENOMIC DNA]</scope>
    <source>
        <strain evidence="2">Wuqing</strain>
    </source>
</reference>
<protein>
    <recommendedName>
        <fullName evidence="1">ISXO2-like transposase domain-containing protein</fullName>
    </recommendedName>
</protein>
<sequence length="110" mass="12524">MYVQIDESLLCKRKYTVGRILANQDLWIVGGIDEAGQIFMEITTRRNRPMLAEIITRNVEPGSIIQTDGSAAYRGIERHNYVHEVVIHDQNFVSDEGITTNRIESTWGGM</sequence>
<dbReference type="Pfam" id="PF12762">
    <property type="entry name" value="DDE_Tnp_IS1595"/>
    <property type="match status" value="1"/>
</dbReference>
<evidence type="ECO:0000259" key="1">
    <source>
        <dbReference type="SMART" id="SM01126"/>
    </source>
</evidence>
<comment type="caution">
    <text evidence="2">The sequence shown here is derived from an EMBL/GenBank/DDBJ whole genome shotgun (WGS) entry which is preliminary data.</text>
</comment>
<name>A0A0C2J309_THEKT</name>
<keyword evidence="3" id="KW-1185">Reference proteome</keyword>
<dbReference type="OrthoDB" id="6432887at2759"/>
<evidence type="ECO:0000313" key="2">
    <source>
        <dbReference type="EMBL" id="KII72209.1"/>
    </source>
</evidence>
<evidence type="ECO:0000313" key="3">
    <source>
        <dbReference type="Proteomes" id="UP000031668"/>
    </source>
</evidence>
<accession>A0A0C2J309</accession>
<dbReference type="SMART" id="SM01126">
    <property type="entry name" value="DDE_Tnp_IS1595"/>
    <property type="match status" value="1"/>
</dbReference>
<dbReference type="Proteomes" id="UP000031668">
    <property type="component" value="Unassembled WGS sequence"/>
</dbReference>
<dbReference type="AlphaFoldDB" id="A0A0C2J309"/>
<dbReference type="InterPro" id="IPR053164">
    <property type="entry name" value="IS1016-like_transposase"/>
</dbReference>
<dbReference type="EMBL" id="JWZT01001318">
    <property type="protein sequence ID" value="KII72209.1"/>
    <property type="molecule type" value="Genomic_DNA"/>
</dbReference>
<dbReference type="PANTHER" id="PTHR47163:SF3">
    <property type="entry name" value="PROTEIN CBG18017"/>
    <property type="match status" value="1"/>
</dbReference>
<organism evidence="2 3">
    <name type="scientific">Thelohanellus kitauei</name>
    <name type="common">Myxosporean</name>
    <dbReference type="NCBI Taxonomy" id="669202"/>
    <lineage>
        <taxon>Eukaryota</taxon>
        <taxon>Metazoa</taxon>
        <taxon>Cnidaria</taxon>
        <taxon>Myxozoa</taxon>
        <taxon>Myxosporea</taxon>
        <taxon>Bivalvulida</taxon>
        <taxon>Platysporina</taxon>
        <taxon>Myxobolidae</taxon>
        <taxon>Thelohanellus</taxon>
    </lineage>
</organism>